<dbReference type="GeneTree" id="ENSGT00950000183096"/>
<feature type="transmembrane region" description="Helical" evidence="5">
    <location>
        <begin position="323"/>
        <end position="341"/>
    </location>
</feature>
<feature type="transmembrane region" description="Helical" evidence="5">
    <location>
        <begin position="240"/>
        <end position="265"/>
    </location>
</feature>
<comment type="subcellular location">
    <subcellularLocation>
        <location evidence="1">Membrane</location>
        <topology evidence="1">Multi-pass membrane protein</topology>
    </subcellularLocation>
</comment>
<sequence>KRIWRTTFAVFRQIEPIIVLEQLGSTLFDTALQMVVRDRTANITEPGHSSEESQQTAITNFYMTYNLIIKLTPIIPALVLASLSDRGWRKAPIVVPLSGYLLSRLGLLLVVIFGLPLKLMFAAAVVFGLSGGFSAYWPGIMTLASLGSTAADRSKLRFSVIVLELVYGVTGVVGSLVSGHLFLLYSSSLGNGTVLLSVSTLLNLLCLIFAVALLQVSALPSSYLTDPEESYHLLTHASRYTRLAGCFTGINMVNVVLLFAAAFLYDFAVGGAIEVLGSFVLKSPLSWTATQVGYGNAAGCGIFVTSFLGVIMFRKCVGDETMILIGMLSFAVGIYVMSFVTTTSLFYVARLLNLFALIPMPTIRALVSQQVPASRCGIALTCLQMTLKVAGIVYIPAFTKIYQNSLTWFPGLVFMISSPLMRSYLFIILKTKRYFSLGVRLKQIKQKVDVEISSQVESCKLDIEALPFVSLLITITGIHLNWSPTFIFLPLLELRTSEYQCRGFQLIIL</sequence>
<reference evidence="6" key="2">
    <citation type="submission" date="2025-09" db="UniProtKB">
        <authorList>
            <consortium name="Ensembl"/>
        </authorList>
    </citation>
    <scope>IDENTIFICATION</scope>
</reference>
<dbReference type="PANTHER" id="PTHR23507:SF3">
    <property type="entry name" value="THYMIC STROMAL COTRANSPORTER HOMOLOG"/>
    <property type="match status" value="1"/>
</dbReference>
<proteinExistence type="predicted"/>
<dbReference type="GO" id="GO:0022857">
    <property type="term" value="F:transmembrane transporter activity"/>
    <property type="evidence" value="ECO:0007669"/>
    <property type="project" value="TreeGrafter"/>
</dbReference>
<reference evidence="6" key="1">
    <citation type="submission" date="2025-08" db="UniProtKB">
        <authorList>
            <consortium name="Ensembl"/>
        </authorList>
    </citation>
    <scope>IDENTIFICATION</scope>
</reference>
<accession>A0A3B3TYE6</accession>
<dbReference type="Gene3D" id="1.20.1250.20">
    <property type="entry name" value="MFS general substrate transporter like domains"/>
    <property type="match status" value="2"/>
</dbReference>
<evidence type="ECO:0000256" key="1">
    <source>
        <dbReference type="ARBA" id="ARBA00004141"/>
    </source>
</evidence>
<keyword evidence="4 5" id="KW-0472">Membrane</keyword>
<dbReference type="PANTHER" id="PTHR23507">
    <property type="entry name" value="ZGC:174356"/>
    <property type="match status" value="1"/>
</dbReference>
<evidence type="ECO:0000313" key="7">
    <source>
        <dbReference type="Proteomes" id="UP000261500"/>
    </source>
</evidence>
<feature type="transmembrane region" description="Helical" evidence="5">
    <location>
        <begin position="194"/>
        <end position="219"/>
    </location>
</feature>
<feature type="transmembrane region" description="Helical" evidence="5">
    <location>
        <begin position="93"/>
        <end position="115"/>
    </location>
</feature>
<feature type="transmembrane region" description="Helical" evidence="5">
    <location>
        <begin position="378"/>
        <end position="396"/>
    </location>
</feature>
<dbReference type="Ensembl" id="ENSPLAT00000008022.1">
    <property type="protein sequence ID" value="ENSPLAP00000005404.1"/>
    <property type="gene ID" value="ENSPLAG00000007311.1"/>
</dbReference>
<feature type="transmembrane region" description="Helical" evidence="5">
    <location>
        <begin position="121"/>
        <end position="146"/>
    </location>
</feature>
<evidence type="ECO:0000256" key="2">
    <source>
        <dbReference type="ARBA" id="ARBA00022692"/>
    </source>
</evidence>
<evidence type="ECO:0000256" key="3">
    <source>
        <dbReference type="ARBA" id="ARBA00022989"/>
    </source>
</evidence>
<evidence type="ECO:0000313" key="6">
    <source>
        <dbReference type="Ensembl" id="ENSPLAP00000005404.1"/>
    </source>
</evidence>
<dbReference type="AlphaFoldDB" id="A0A3B3TYE6"/>
<organism evidence="6 7">
    <name type="scientific">Poecilia latipinna</name>
    <name type="common">sailfin molly</name>
    <dbReference type="NCBI Taxonomy" id="48699"/>
    <lineage>
        <taxon>Eukaryota</taxon>
        <taxon>Metazoa</taxon>
        <taxon>Chordata</taxon>
        <taxon>Craniata</taxon>
        <taxon>Vertebrata</taxon>
        <taxon>Euteleostomi</taxon>
        <taxon>Actinopterygii</taxon>
        <taxon>Neopterygii</taxon>
        <taxon>Teleostei</taxon>
        <taxon>Neoteleostei</taxon>
        <taxon>Acanthomorphata</taxon>
        <taxon>Ovalentaria</taxon>
        <taxon>Atherinomorphae</taxon>
        <taxon>Cyprinodontiformes</taxon>
        <taxon>Poeciliidae</taxon>
        <taxon>Poeciliinae</taxon>
        <taxon>Poecilia</taxon>
    </lineage>
</organism>
<evidence type="ECO:0000256" key="4">
    <source>
        <dbReference type="ARBA" id="ARBA00023136"/>
    </source>
</evidence>
<dbReference type="SUPFAM" id="SSF103473">
    <property type="entry name" value="MFS general substrate transporter"/>
    <property type="match status" value="1"/>
</dbReference>
<feature type="transmembrane region" description="Helical" evidence="5">
    <location>
        <begin position="285"/>
        <end position="311"/>
    </location>
</feature>
<name>A0A3B3TYE6_9TELE</name>
<feature type="transmembrane region" description="Helical" evidence="5">
    <location>
        <begin position="408"/>
        <end position="429"/>
    </location>
</feature>
<feature type="transmembrane region" description="Helical" evidence="5">
    <location>
        <begin position="347"/>
        <end position="366"/>
    </location>
</feature>
<keyword evidence="3 5" id="KW-1133">Transmembrane helix</keyword>
<dbReference type="InterPro" id="IPR036259">
    <property type="entry name" value="MFS_trans_sf"/>
</dbReference>
<dbReference type="STRING" id="48699.ENSPLAP00000005404"/>
<evidence type="ECO:0000256" key="5">
    <source>
        <dbReference type="SAM" id="Phobius"/>
    </source>
</evidence>
<protein>
    <submittedName>
        <fullName evidence="6">Solute carrier family 46 member 2</fullName>
    </submittedName>
</protein>
<dbReference type="Proteomes" id="UP000261500">
    <property type="component" value="Unplaced"/>
</dbReference>
<feature type="transmembrane region" description="Helical" evidence="5">
    <location>
        <begin position="158"/>
        <end position="182"/>
    </location>
</feature>
<keyword evidence="2 5" id="KW-0812">Transmembrane</keyword>
<keyword evidence="7" id="KW-1185">Reference proteome</keyword>
<dbReference type="GO" id="GO:0016020">
    <property type="term" value="C:membrane"/>
    <property type="evidence" value="ECO:0007669"/>
    <property type="project" value="UniProtKB-SubCell"/>
</dbReference>